<feature type="transmembrane region" description="Helical" evidence="4">
    <location>
        <begin position="220"/>
        <end position="242"/>
    </location>
</feature>
<organism evidence="6 7">
    <name type="scientific">Fodinicurvata halophila</name>
    <dbReference type="NCBI Taxonomy" id="1419723"/>
    <lineage>
        <taxon>Bacteria</taxon>
        <taxon>Pseudomonadati</taxon>
        <taxon>Pseudomonadota</taxon>
        <taxon>Alphaproteobacteria</taxon>
        <taxon>Rhodospirillales</taxon>
        <taxon>Rhodovibrionaceae</taxon>
        <taxon>Fodinicurvata</taxon>
    </lineage>
</organism>
<feature type="transmembrane region" description="Helical" evidence="4">
    <location>
        <begin position="106"/>
        <end position="130"/>
    </location>
</feature>
<dbReference type="EMBL" id="JBHSCW010000004">
    <property type="protein sequence ID" value="MFC4351777.1"/>
    <property type="molecule type" value="Genomic_DNA"/>
</dbReference>
<protein>
    <submittedName>
        <fullName evidence="6">MFS transporter</fullName>
    </submittedName>
</protein>
<evidence type="ECO:0000256" key="3">
    <source>
        <dbReference type="ARBA" id="ARBA00023136"/>
    </source>
</evidence>
<evidence type="ECO:0000313" key="7">
    <source>
        <dbReference type="Proteomes" id="UP001595799"/>
    </source>
</evidence>
<dbReference type="SUPFAM" id="SSF103473">
    <property type="entry name" value="MFS general substrate transporter"/>
    <property type="match status" value="1"/>
</dbReference>
<feature type="transmembrane region" description="Helical" evidence="4">
    <location>
        <begin position="81"/>
        <end position="100"/>
    </location>
</feature>
<dbReference type="Pfam" id="PF07690">
    <property type="entry name" value="MFS_1"/>
    <property type="match status" value="1"/>
</dbReference>
<dbReference type="PANTHER" id="PTHR23534:SF1">
    <property type="entry name" value="MAJOR FACILITATOR SUPERFAMILY PROTEIN"/>
    <property type="match status" value="1"/>
</dbReference>
<feature type="transmembrane region" description="Helical" evidence="4">
    <location>
        <begin position="142"/>
        <end position="161"/>
    </location>
</feature>
<dbReference type="InterPro" id="IPR036259">
    <property type="entry name" value="MFS_trans_sf"/>
</dbReference>
<keyword evidence="7" id="KW-1185">Reference proteome</keyword>
<feature type="transmembrane region" description="Helical" evidence="4">
    <location>
        <begin position="373"/>
        <end position="392"/>
    </location>
</feature>
<reference evidence="7" key="1">
    <citation type="journal article" date="2019" name="Int. J. Syst. Evol. Microbiol.">
        <title>The Global Catalogue of Microorganisms (GCM) 10K type strain sequencing project: providing services to taxonomists for standard genome sequencing and annotation.</title>
        <authorList>
            <consortium name="The Broad Institute Genomics Platform"/>
            <consortium name="The Broad Institute Genome Sequencing Center for Infectious Disease"/>
            <person name="Wu L."/>
            <person name="Ma J."/>
        </authorList>
    </citation>
    <scope>NUCLEOTIDE SEQUENCE [LARGE SCALE GENOMIC DNA]</scope>
    <source>
        <strain evidence="7">CECT 8472</strain>
    </source>
</reference>
<dbReference type="Gene3D" id="1.20.1250.20">
    <property type="entry name" value="MFS general substrate transporter like domains"/>
    <property type="match status" value="1"/>
</dbReference>
<gene>
    <name evidence="6" type="ORF">ACFOW6_09510</name>
</gene>
<keyword evidence="1 4" id="KW-0812">Transmembrane</keyword>
<feature type="transmembrane region" description="Helical" evidence="4">
    <location>
        <begin position="173"/>
        <end position="194"/>
    </location>
</feature>
<keyword evidence="3 4" id="KW-0472">Membrane</keyword>
<dbReference type="InterPro" id="IPR020846">
    <property type="entry name" value="MFS_dom"/>
</dbReference>
<feature type="transmembrane region" description="Helical" evidence="4">
    <location>
        <begin position="254"/>
        <end position="273"/>
    </location>
</feature>
<keyword evidence="2 4" id="KW-1133">Transmembrane helix</keyword>
<evidence type="ECO:0000256" key="4">
    <source>
        <dbReference type="SAM" id="Phobius"/>
    </source>
</evidence>
<feature type="transmembrane region" description="Helical" evidence="4">
    <location>
        <begin position="349"/>
        <end position="367"/>
    </location>
</feature>
<name>A0ABV8UM11_9PROT</name>
<comment type="caution">
    <text evidence="6">The sequence shown here is derived from an EMBL/GenBank/DDBJ whole genome shotgun (WGS) entry which is preliminary data.</text>
</comment>
<dbReference type="PROSITE" id="PS50850">
    <property type="entry name" value="MFS"/>
    <property type="match status" value="1"/>
</dbReference>
<feature type="transmembrane region" description="Helical" evidence="4">
    <location>
        <begin position="307"/>
        <end position="328"/>
    </location>
</feature>
<sequence>MTTLSAPAFPFSGFRNVLLLAICQAIYLSCAIVGLTMTGLAGSEMAPSPALSTVPFTLLTVGTALSTIPASYLMKVWGRRPGFVLGNLAGALGGGLSAWAILQGNFLLFCFANLFLGTFQATALYYRFAAAEVVAHKVRARAISYVMAGGVVASIIGPVISVWSRGLLAPVDYAGSFLALMVLALGGSVIAALVRVPPQQDSGVEGSGRPLLAILKQPRAFVAIANSVAAYSVMVFIMTATPLAAVHHDHGVDAAGWIIQAHVFGMFAPALITGSLITRYGLFAVLLTGCLLLLVSAVVAISGLSLAHFWVSLLLLGVGWNFMFIGGTTLLTEAHRPEERAKTQALNEFMTFAIVALASGSAGAAFYTAGWTALNLAVLPFLMLTGLLTILFRARLPLPEGKTT</sequence>
<feature type="domain" description="Major facilitator superfamily (MFS) profile" evidence="5">
    <location>
        <begin position="218"/>
        <end position="404"/>
    </location>
</feature>
<evidence type="ECO:0000256" key="2">
    <source>
        <dbReference type="ARBA" id="ARBA00022989"/>
    </source>
</evidence>
<evidence type="ECO:0000259" key="5">
    <source>
        <dbReference type="PROSITE" id="PS50850"/>
    </source>
</evidence>
<dbReference type="PANTHER" id="PTHR23534">
    <property type="entry name" value="MFS PERMEASE"/>
    <property type="match status" value="1"/>
</dbReference>
<proteinExistence type="predicted"/>
<evidence type="ECO:0000313" key="6">
    <source>
        <dbReference type="EMBL" id="MFC4351777.1"/>
    </source>
</evidence>
<feature type="transmembrane region" description="Helical" evidence="4">
    <location>
        <begin position="280"/>
        <end position="301"/>
    </location>
</feature>
<dbReference type="Proteomes" id="UP001595799">
    <property type="component" value="Unassembled WGS sequence"/>
</dbReference>
<feature type="transmembrane region" description="Helical" evidence="4">
    <location>
        <begin position="17"/>
        <end position="41"/>
    </location>
</feature>
<dbReference type="RefSeq" id="WP_382422124.1">
    <property type="nucleotide sequence ID" value="NZ_JBHSCW010000004.1"/>
</dbReference>
<feature type="transmembrane region" description="Helical" evidence="4">
    <location>
        <begin position="53"/>
        <end position="74"/>
    </location>
</feature>
<evidence type="ECO:0000256" key="1">
    <source>
        <dbReference type="ARBA" id="ARBA00022692"/>
    </source>
</evidence>
<accession>A0ABV8UM11</accession>
<dbReference type="InterPro" id="IPR011701">
    <property type="entry name" value="MFS"/>
</dbReference>